<dbReference type="Pfam" id="PF09995">
    <property type="entry name" value="MPAB_Lcp_cat"/>
    <property type="match status" value="1"/>
</dbReference>
<organism evidence="2 3">
    <name type="scientific">Mycobacteroides abscessus subsp. bolletii</name>
    <dbReference type="NCBI Taxonomy" id="319705"/>
    <lineage>
        <taxon>Bacteria</taxon>
        <taxon>Bacillati</taxon>
        <taxon>Actinomycetota</taxon>
        <taxon>Actinomycetes</taxon>
        <taxon>Mycobacteriales</taxon>
        <taxon>Mycobacteriaceae</taxon>
        <taxon>Mycobacteroides</taxon>
        <taxon>Mycobacteroides abscessus</taxon>
    </lineage>
</organism>
<proteinExistence type="predicted"/>
<evidence type="ECO:0000313" key="3">
    <source>
        <dbReference type="Proteomes" id="UP000185183"/>
    </source>
</evidence>
<dbReference type="Proteomes" id="UP000185183">
    <property type="component" value="Unassembled WGS sequence"/>
</dbReference>
<dbReference type="InterPro" id="IPR018713">
    <property type="entry name" value="MPAB/Lcp_cat_dom"/>
</dbReference>
<evidence type="ECO:0000259" key="1">
    <source>
        <dbReference type="Pfam" id="PF09995"/>
    </source>
</evidence>
<dbReference type="PANTHER" id="PTHR36151">
    <property type="entry name" value="BLR2777 PROTEIN"/>
    <property type="match status" value="1"/>
</dbReference>
<gene>
    <name evidence="2" type="ORF">SAMEA2275694_01125</name>
</gene>
<dbReference type="PANTHER" id="PTHR36151:SF3">
    <property type="entry name" value="ER-BOUND OXYGENASE MPAB_MPAB'_RUBBER OXYGENASE CATALYTIC DOMAIN-CONTAINING PROTEIN"/>
    <property type="match status" value="1"/>
</dbReference>
<sequence length="426" mass="47964">MTDTSLGQAESIPDLDLVAQDIRVGNNRYYAGTRIPDRPNDDSLRPTDRVQHAVPPNSLLWKYMGYLSTVACGQRAAILENMWPQLGQGVSDHSVLVSKGDFRSLQERALNTVRTISGVLYATPEDATKYGIQIRNFHKSIKGAMPNGRRYHAIDSETFYWAHVTFFELIYRASELGVLSLSRDEKEQIFEESKFWFSLYGVDDRAQPKTYAEFEIYLADVKANQLIDMGIAQYTAGSAKTADYIVRAAPPNLRRVVKLAAPAIASILRLTTMGHLEPELLERLRLTEYWTPKDQRRYRRFLGLLRAVHTVGTRHRVLLRLRYAPFARKAFEREGIHPDDITLESARQALAEAKAAAHEADAPLIEMADIVVAPENAQCAKCERTLEDCEDCHATGRVDGEVCDVCNGGQRGCPVHHTEWQMASKA</sequence>
<name>A0A9Q7WHS3_9MYCO</name>
<protein>
    <submittedName>
        <fullName evidence="2">Uncharacterized protein conserved in bacteria</fullName>
    </submittedName>
</protein>
<reference evidence="2 3" key="1">
    <citation type="submission" date="2016-11" db="EMBL/GenBank/DDBJ databases">
        <authorList>
            <consortium name="Pathogen Informatics"/>
        </authorList>
    </citation>
    <scope>NUCLEOTIDE SEQUENCE [LARGE SCALE GENOMIC DNA]</scope>
    <source>
        <strain evidence="2 3">968</strain>
    </source>
</reference>
<evidence type="ECO:0000313" key="2">
    <source>
        <dbReference type="EMBL" id="SHW98309.1"/>
    </source>
</evidence>
<dbReference type="GO" id="GO:0016491">
    <property type="term" value="F:oxidoreductase activity"/>
    <property type="evidence" value="ECO:0007669"/>
    <property type="project" value="InterPro"/>
</dbReference>
<dbReference type="RefSeq" id="WP_079618790.1">
    <property type="nucleotide sequence ID" value="NZ_CP065265.1"/>
</dbReference>
<feature type="domain" description="ER-bound oxygenase mpaB/mpaB'/Rubber oxygenase catalytic" evidence="1">
    <location>
        <begin position="61"/>
        <end position="307"/>
    </location>
</feature>
<accession>A0A9Q7WHS3</accession>
<dbReference type="AlphaFoldDB" id="A0A9Q7WHS3"/>
<dbReference type="EMBL" id="FSFA01000001">
    <property type="protein sequence ID" value="SHW98309.1"/>
    <property type="molecule type" value="Genomic_DNA"/>
</dbReference>
<comment type="caution">
    <text evidence="2">The sequence shown here is derived from an EMBL/GenBank/DDBJ whole genome shotgun (WGS) entry which is preliminary data.</text>
</comment>